<dbReference type="InterPro" id="IPR001995">
    <property type="entry name" value="Peptidase_A2_cat"/>
</dbReference>
<dbReference type="InterPro" id="IPR051592">
    <property type="entry name" value="HERV-K_Pro_peptidase_A2"/>
</dbReference>
<dbReference type="InterPro" id="IPR033704">
    <property type="entry name" value="dUTPase_trimeric"/>
</dbReference>
<feature type="non-terminal residue" evidence="5">
    <location>
        <position position="158"/>
    </location>
</feature>
<dbReference type="InterPro" id="IPR001969">
    <property type="entry name" value="Aspartic_peptidase_AS"/>
</dbReference>
<dbReference type="Gene3D" id="2.70.40.10">
    <property type="match status" value="1"/>
</dbReference>
<dbReference type="InterPro" id="IPR036157">
    <property type="entry name" value="dUTPase-like_sf"/>
</dbReference>
<dbReference type="Pfam" id="PF00692">
    <property type="entry name" value="dUTPase"/>
    <property type="match status" value="1"/>
</dbReference>
<proteinExistence type="predicted"/>
<keyword evidence="1" id="KW-0645">Protease</keyword>
<evidence type="ECO:0000313" key="6">
    <source>
        <dbReference type="Proteomes" id="UP000054313"/>
    </source>
</evidence>
<evidence type="ECO:0000313" key="5">
    <source>
        <dbReference type="EMBL" id="KFV51024.1"/>
    </source>
</evidence>
<dbReference type="SUPFAM" id="SSF50630">
    <property type="entry name" value="Acid proteases"/>
    <property type="match status" value="1"/>
</dbReference>
<protein>
    <recommendedName>
        <fullName evidence="4">Peptidase A2 domain-containing protein</fullName>
    </recommendedName>
</protein>
<organism evidence="5 6">
    <name type="scientific">Gavia stellata</name>
    <name type="common">Red-throated diver</name>
    <name type="synonym">Colymbus stellatus</name>
    <dbReference type="NCBI Taxonomy" id="37040"/>
    <lineage>
        <taxon>Eukaryota</taxon>
        <taxon>Metazoa</taxon>
        <taxon>Chordata</taxon>
        <taxon>Craniata</taxon>
        <taxon>Vertebrata</taxon>
        <taxon>Euteleostomi</taxon>
        <taxon>Archelosauria</taxon>
        <taxon>Archosauria</taxon>
        <taxon>Dinosauria</taxon>
        <taxon>Saurischia</taxon>
        <taxon>Theropoda</taxon>
        <taxon>Coelurosauria</taxon>
        <taxon>Aves</taxon>
        <taxon>Neognathae</taxon>
        <taxon>Neoaves</taxon>
        <taxon>Aequornithes</taxon>
        <taxon>Gaviiformes</taxon>
        <taxon>Gaviidae</taxon>
        <taxon>Gavia</taxon>
    </lineage>
</organism>
<keyword evidence="6" id="KW-1185">Reference proteome</keyword>
<dbReference type="Proteomes" id="UP000054313">
    <property type="component" value="Unassembled WGS sequence"/>
</dbReference>
<sequence length="158" mass="16492">GSLGVDLETTIDVTLTDTEVCKIPSNANGPLTIRGSRIGGLLLGRSSAGIKGLIVIPGVIDADFTGQIHIMAYTLSPPLFVPKGSRIGQILAFESPILTQSVSQTQRGDSGFGSTGPAVCFTTKLSQRPVEHVVFQQGESVIKIQAMLDTGADVTIVN</sequence>
<reference evidence="5 6" key="1">
    <citation type="submission" date="2014-04" db="EMBL/GenBank/DDBJ databases">
        <title>Genome evolution of avian class.</title>
        <authorList>
            <person name="Zhang G."/>
            <person name="Li C."/>
        </authorList>
    </citation>
    <scope>NUCLEOTIDE SEQUENCE [LARGE SCALE GENOMIC DNA]</scope>
    <source>
        <strain evidence="5">BGI_N328</strain>
    </source>
</reference>
<dbReference type="Gene3D" id="2.40.70.10">
    <property type="entry name" value="Acid Proteases"/>
    <property type="match status" value="1"/>
</dbReference>
<feature type="non-terminal residue" evidence="5">
    <location>
        <position position="1"/>
    </location>
</feature>
<dbReference type="GO" id="GO:0006508">
    <property type="term" value="P:proteolysis"/>
    <property type="evidence" value="ECO:0007669"/>
    <property type="project" value="UniProtKB-KW"/>
</dbReference>
<name>A0A093F9Y5_GAVST</name>
<evidence type="ECO:0000256" key="1">
    <source>
        <dbReference type="ARBA" id="ARBA00022670"/>
    </source>
</evidence>
<dbReference type="PROSITE" id="PS00141">
    <property type="entry name" value="ASP_PROTEASE"/>
    <property type="match status" value="1"/>
</dbReference>
<keyword evidence="2" id="KW-0064">Aspartyl protease</keyword>
<dbReference type="SUPFAM" id="SSF51283">
    <property type="entry name" value="dUTPase-like"/>
    <property type="match status" value="1"/>
</dbReference>
<accession>A0A093F9Y5</accession>
<evidence type="ECO:0000256" key="2">
    <source>
        <dbReference type="ARBA" id="ARBA00022750"/>
    </source>
</evidence>
<dbReference type="PROSITE" id="PS50175">
    <property type="entry name" value="ASP_PROT_RETROV"/>
    <property type="match status" value="1"/>
</dbReference>
<evidence type="ECO:0000256" key="3">
    <source>
        <dbReference type="ARBA" id="ARBA00022801"/>
    </source>
</evidence>
<dbReference type="EMBL" id="KK620630">
    <property type="protein sequence ID" value="KFV51024.1"/>
    <property type="molecule type" value="Genomic_DNA"/>
</dbReference>
<dbReference type="CDD" id="cd07557">
    <property type="entry name" value="trimeric_dUTPase"/>
    <property type="match status" value="1"/>
</dbReference>
<dbReference type="InterPro" id="IPR021109">
    <property type="entry name" value="Peptidase_aspartic_dom_sf"/>
</dbReference>
<dbReference type="PANTHER" id="PTHR19422">
    <property type="entry name" value="GAG RETROVIRAL POLYPROTEIN"/>
    <property type="match status" value="1"/>
</dbReference>
<dbReference type="AlphaFoldDB" id="A0A093F9Y5"/>
<dbReference type="PANTHER" id="PTHR19422:SF123">
    <property type="entry name" value="RT1 CLASS I, LOCUS CE15"/>
    <property type="match status" value="1"/>
</dbReference>
<feature type="domain" description="Peptidase A2" evidence="4">
    <location>
        <begin position="144"/>
        <end position="158"/>
    </location>
</feature>
<gene>
    <name evidence="5" type="ORF">N328_12924</name>
</gene>
<dbReference type="InterPro" id="IPR029054">
    <property type="entry name" value="dUTPase-like"/>
</dbReference>
<keyword evidence="3" id="KW-0378">Hydrolase</keyword>
<dbReference type="GO" id="GO:0004190">
    <property type="term" value="F:aspartic-type endopeptidase activity"/>
    <property type="evidence" value="ECO:0007669"/>
    <property type="project" value="UniProtKB-KW"/>
</dbReference>
<evidence type="ECO:0000259" key="4">
    <source>
        <dbReference type="PROSITE" id="PS50175"/>
    </source>
</evidence>